<feature type="compositionally biased region" description="Basic and acidic residues" evidence="2">
    <location>
        <begin position="745"/>
        <end position="771"/>
    </location>
</feature>
<dbReference type="InterPro" id="IPR039183">
    <property type="entry name" value="CCD66"/>
</dbReference>
<gene>
    <name evidence="4" type="primary">Ccdc66</name>
    <name evidence="4" type="ORF">CALNIC_R03313</name>
</gene>
<feature type="compositionally biased region" description="Basic and acidic residues" evidence="2">
    <location>
        <begin position="839"/>
        <end position="848"/>
    </location>
</feature>
<feature type="region of interest" description="Disordered" evidence="2">
    <location>
        <begin position="103"/>
        <end position="124"/>
    </location>
</feature>
<reference evidence="4 5" key="1">
    <citation type="submission" date="2019-09" db="EMBL/GenBank/DDBJ databases">
        <title>Bird 10,000 Genomes (B10K) Project - Family phase.</title>
        <authorList>
            <person name="Zhang G."/>
        </authorList>
    </citation>
    <scope>NUCLEOTIDE SEQUENCE [LARGE SCALE GENOMIC DNA]</scope>
    <source>
        <strain evidence="4">OUT-0007</strain>
        <tissue evidence="4">Blood</tissue>
    </source>
</reference>
<evidence type="ECO:0000256" key="1">
    <source>
        <dbReference type="SAM" id="Coils"/>
    </source>
</evidence>
<feature type="region of interest" description="Disordered" evidence="2">
    <location>
        <begin position="188"/>
        <end position="222"/>
    </location>
</feature>
<dbReference type="InterPro" id="IPR040467">
    <property type="entry name" value="CCDC66_dom"/>
</dbReference>
<feature type="compositionally biased region" description="Polar residues" evidence="2">
    <location>
        <begin position="849"/>
        <end position="860"/>
    </location>
</feature>
<dbReference type="GO" id="GO:0060271">
    <property type="term" value="P:cilium assembly"/>
    <property type="evidence" value="ECO:0007669"/>
    <property type="project" value="TreeGrafter"/>
</dbReference>
<dbReference type="Proteomes" id="UP000546235">
    <property type="component" value="Unassembled WGS sequence"/>
</dbReference>
<dbReference type="PANTHER" id="PTHR22736">
    <property type="entry name" value="COILED-COIL DOMAIN-CONTAINING PROTEIN 66"/>
    <property type="match status" value="1"/>
</dbReference>
<accession>A0A7K6TJI8</accession>
<feature type="domain" description="CCDC66" evidence="3">
    <location>
        <begin position="397"/>
        <end position="544"/>
    </location>
</feature>
<feature type="region of interest" description="Disordered" evidence="2">
    <location>
        <begin position="831"/>
        <end position="865"/>
    </location>
</feature>
<comment type="caution">
    <text evidence="4">The sequence shown here is derived from an EMBL/GenBank/DDBJ whole genome shotgun (WGS) entry which is preliminary data.</text>
</comment>
<dbReference type="EMBL" id="VZSB01003424">
    <property type="protein sequence ID" value="NWX09930.1"/>
    <property type="molecule type" value="Genomic_DNA"/>
</dbReference>
<dbReference type="GO" id="GO:0008017">
    <property type="term" value="F:microtubule binding"/>
    <property type="evidence" value="ECO:0007669"/>
    <property type="project" value="TreeGrafter"/>
</dbReference>
<feature type="non-terminal residue" evidence="4">
    <location>
        <position position="919"/>
    </location>
</feature>
<keyword evidence="5" id="KW-1185">Reference proteome</keyword>
<feature type="compositionally biased region" description="Polar residues" evidence="2">
    <location>
        <begin position="779"/>
        <end position="790"/>
    </location>
</feature>
<dbReference type="GO" id="GO:0005874">
    <property type="term" value="C:microtubule"/>
    <property type="evidence" value="ECO:0007669"/>
    <property type="project" value="TreeGrafter"/>
</dbReference>
<feature type="region of interest" description="Disordered" evidence="2">
    <location>
        <begin position="720"/>
        <end position="816"/>
    </location>
</feature>
<organism evidence="4 5">
    <name type="scientific">Caloenas nicobarica</name>
    <name type="common">Nicobar pigeon</name>
    <dbReference type="NCBI Taxonomy" id="187106"/>
    <lineage>
        <taxon>Eukaryota</taxon>
        <taxon>Metazoa</taxon>
        <taxon>Chordata</taxon>
        <taxon>Craniata</taxon>
        <taxon>Vertebrata</taxon>
        <taxon>Euteleostomi</taxon>
        <taxon>Archelosauria</taxon>
        <taxon>Archosauria</taxon>
        <taxon>Dinosauria</taxon>
        <taxon>Saurischia</taxon>
        <taxon>Theropoda</taxon>
        <taxon>Coelurosauria</taxon>
        <taxon>Aves</taxon>
        <taxon>Neognathae</taxon>
        <taxon>Neoaves</taxon>
        <taxon>Columbimorphae</taxon>
        <taxon>Columbiformes</taxon>
        <taxon>Columbidae</taxon>
        <taxon>Caloenas</taxon>
    </lineage>
</organism>
<evidence type="ECO:0000259" key="3">
    <source>
        <dbReference type="Pfam" id="PF15236"/>
    </source>
</evidence>
<sequence length="919" mass="105703">DGLKLETEILDGKPRLILAASEDKSKPAMKMGNKARAPKQALRLKNTGHVLRSTQNACIKQENLMKPRSESSLSMTKGEKLQVTKHSTCETATRDHSLIFQRDSTNRCPDSENPDVVKKSKQKPQTPCVSAEDLRSLACLTQEQLQQILMTIKEGTRSISETPNEKQEEMATNEASEINSIALLHKPCEASPVPDETNSDSSRKQEGYPQPGQKVTKDSWKPADMFSTLGEREGEKALQEFRKTQWKKELDEQVALKKKLKETLEGEVGRFWAKPGNNKAHKEKVETLDPDKEAVPQEQPFSALKHEQQKKWLEELDKQKEEAKLRKIEERLSLSKVEEHDRWAMHFDSLKNQLSANAQHPLHGRYTEQPDSLCLSPGPKELTAFVHPFSPAALGNLTPSKVGNAEKAAKTSALEHSQKVSFLRSMTALLDPAQLEERDRRRQKQLEHQKAIMAQVEEKRKKKQLEEEQRRWEEQEEEQRLAREKEQLQKQFEDDVLRQKQKEELVTLKTNELYQTMQKAQELAQRLKQEQRIRDLAQKGHDISRLQKNLSGGKYTSFQFENCNTDISHQSHNFTAGIKSQADQQSSPRKDTAVQTDDFSISACTESAEERTVCCGSPDISIEYQEPSSSKKYQKEMQNIDENKISGKETGGIYSDLYELYARKERQIKPSEKSSKRPDWNINKPEKRYIPASERYPKQLQKQRAENKVRRQMELLQLVERNAPGNLCPKKGGYSERSPSPHQEINLKNKEHRVRKEEKLHKNHLNEERSESPPVSAVRNRSYQAQQQIHASRFPVHNNTDRREKQPRAGRALSPQFVPYVRTNEVYYLDPDAPVTRPSTHDPQHRQSNDSYQTPRQICSSDHVRDPLLNPDVVKIRDRQQAILKGLSELRQGLLQKQKELESALIPTLAQDENFTSPF</sequence>
<name>A0A7K6TJI8_CALNI</name>
<proteinExistence type="predicted"/>
<feature type="compositionally biased region" description="Basic and acidic residues" evidence="2">
    <location>
        <begin position="668"/>
        <end position="689"/>
    </location>
</feature>
<evidence type="ECO:0000256" key="2">
    <source>
        <dbReference type="SAM" id="MobiDB-lite"/>
    </source>
</evidence>
<evidence type="ECO:0000313" key="5">
    <source>
        <dbReference type="Proteomes" id="UP000546235"/>
    </source>
</evidence>
<dbReference type="GO" id="GO:0005929">
    <property type="term" value="C:cilium"/>
    <property type="evidence" value="ECO:0007669"/>
    <property type="project" value="TreeGrafter"/>
</dbReference>
<dbReference type="PANTHER" id="PTHR22736:SF2">
    <property type="entry name" value="COILED-COIL DOMAIN-CONTAINING PROTEIN 66"/>
    <property type="match status" value="1"/>
</dbReference>
<evidence type="ECO:0000313" key="4">
    <source>
        <dbReference type="EMBL" id="NWX09930.1"/>
    </source>
</evidence>
<dbReference type="Pfam" id="PF15236">
    <property type="entry name" value="CCDC66"/>
    <property type="match status" value="1"/>
</dbReference>
<feature type="coiled-coil region" evidence="1">
    <location>
        <begin position="306"/>
        <end position="338"/>
    </location>
</feature>
<feature type="coiled-coil region" evidence="1">
    <location>
        <begin position="446"/>
        <end position="530"/>
    </location>
</feature>
<protein>
    <submittedName>
        <fullName evidence="4">CCD66 protein</fullName>
    </submittedName>
</protein>
<feature type="non-terminal residue" evidence="4">
    <location>
        <position position="1"/>
    </location>
</feature>
<feature type="region of interest" description="Disordered" evidence="2">
    <location>
        <begin position="668"/>
        <end position="693"/>
    </location>
</feature>
<dbReference type="AlphaFoldDB" id="A0A7K6TJI8"/>
<keyword evidence="1" id="KW-0175">Coiled coil</keyword>